<proteinExistence type="predicted"/>
<sequence>MTLMVNTCGGSQWDVDTGQGDWQEGRVLRKNMPTSVRISKVELEEVNPHLSGGRVENHVGRPPPVHPTEIRTSISPYSAVELNTTSAIANYATEAVLILNHSRLESWQPCDNPHALNATNVKPAASGNEHRSLELSTTLHSTCSNRAHRGIKSHWPQSSTEVAALEACSQNPTDGEGMIKGNTSLLSLSPLTSPPSFFPPYFLLPLPDTTPAAVHPTEIRASISPSSAVELNVTSALANHTTEAVTIDITLRVVLSGRKFTINWLDVVRVVFLLLPSAASCELSVNTKEAMGLLYV</sequence>
<accession>A0A7R9J6L8</accession>
<dbReference type="AlphaFoldDB" id="A0A7R9J6L8"/>
<dbReference type="EMBL" id="OE181639">
    <property type="protein sequence ID" value="CAD7573475.1"/>
    <property type="molecule type" value="Genomic_DNA"/>
</dbReference>
<protein>
    <submittedName>
        <fullName evidence="2">(California timema) hypothetical protein</fullName>
    </submittedName>
</protein>
<feature type="region of interest" description="Disordered" evidence="1">
    <location>
        <begin position="51"/>
        <end position="70"/>
    </location>
</feature>
<evidence type="ECO:0000256" key="1">
    <source>
        <dbReference type="SAM" id="MobiDB-lite"/>
    </source>
</evidence>
<reference evidence="2" key="1">
    <citation type="submission" date="2020-11" db="EMBL/GenBank/DDBJ databases">
        <authorList>
            <person name="Tran Van P."/>
        </authorList>
    </citation>
    <scope>NUCLEOTIDE SEQUENCE</scope>
</reference>
<evidence type="ECO:0000313" key="2">
    <source>
        <dbReference type="EMBL" id="CAD7573475.1"/>
    </source>
</evidence>
<gene>
    <name evidence="2" type="ORF">TCMB3V08_LOCUS6113</name>
</gene>
<organism evidence="2">
    <name type="scientific">Timema californicum</name>
    <name type="common">California timema</name>
    <name type="synonym">Walking stick</name>
    <dbReference type="NCBI Taxonomy" id="61474"/>
    <lineage>
        <taxon>Eukaryota</taxon>
        <taxon>Metazoa</taxon>
        <taxon>Ecdysozoa</taxon>
        <taxon>Arthropoda</taxon>
        <taxon>Hexapoda</taxon>
        <taxon>Insecta</taxon>
        <taxon>Pterygota</taxon>
        <taxon>Neoptera</taxon>
        <taxon>Polyneoptera</taxon>
        <taxon>Phasmatodea</taxon>
        <taxon>Timematodea</taxon>
        <taxon>Timematoidea</taxon>
        <taxon>Timematidae</taxon>
        <taxon>Timema</taxon>
    </lineage>
</organism>
<name>A0A7R9J6L8_TIMCA</name>